<dbReference type="PANTHER" id="PTHR21616">
    <property type="entry name" value="CENTROSOME SPINDLE POLE ASSOCIATED PROTEIN"/>
    <property type="match status" value="1"/>
</dbReference>
<dbReference type="GO" id="GO:0032467">
    <property type="term" value="P:positive regulation of cytokinesis"/>
    <property type="evidence" value="ECO:0007669"/>
    <property type="project" value="InterPro"/>
</dbReference>
<feature type="compositionally biased region" description="Basic and acidic residues" evidence="1">
    <location>
        <begin position="124"/>
        <end position="136"/>
    </location>
</feature>
<dbReference type="OrthoDB" id="8185397at2759"/>
<gene>
    <name evidence="2" type="ORF">HOLleu_19443</name>
</gene>
<dbReference type="GO" id="GO:0005813">
    <property type="term" value="C:centrosome"/>
    <property type="evidence" value="ECO:0007669"/>
    <property type="project" value="InterPro"/>
</dbReference>
<dbReference type="Proteomes" id="UP001152320">
    <property type="component" value="Chromosome 9"/>
</dbReference>
<protein>
    <submittedName>
        <fullName evidence="2">Uncharacterized protein</fullName>
    </submittedName>
</protein>
<feature type="region of interest" description="Disordered" evidence="1">
    <location>
        <begin position="1"/>
        <end position="25"/>
    </location>
</feature>
<keyword evidence="3" id="KW-1185">Reference proteome</keyword>
<comment type="caution">
    <text evidence="2">The sequence shown here is derived from an EMBL/GenBank/DDBJ whole genome shotgun (WGS) entry which is preliminary data.</text>
</comment>
<evidence type="ECO:0000313" key="2">
    <source>
        <dbReference type="EMBL" id="KAJ8035689.1"/>
    </source>
</evidence>
<dbReference type="GO" id="GO:0000922">
    <property type="term" value="C:spindle pole"/>
    <property type="evidence" value="ECO:0007669"/>
    <property type="project" value="InterPro"/>
</dbReference>
<feature type="compositionally biased region" description="Basic and acidic residues" evidence="1">
    <location>
        <begin position="593"/>
        <end position="616"/>
    </location>
</feature>
<accession>A0A9Q1C027</accession>
<dbReference type="EMBL" id="JAIZAY010000009">
    <property type="protein sequence ID" value="KAJ8035689.1"/>
    <property type="molecule type" value="Genomic_DNA"/>
</dbReference>
<feature type="region of interest" description="Disordered" evidence="1">
    <location>
        <begin position="554"/>
        <end position="622"/>
    </location>
</feature>
<reference evidence="2" key="1">
    <citation type="submission" date="2021-10" db="EMBL/GenBank/DDBJ databases">
        <title>Tropical sea cucumber genome reveals ecological adaptation and Cuvierian tubules defense mechanism.</title>
        <authorList>
            <person name="Chen T."/>
        </authorList>
    </citation>
    <scope>NUCLEOTIDE SEQUENCE</scope>
    <source>
        <strain evidence="2">Nanhai2018</strain>
        <tissue evidence="2">Muscle</tissue>
    </source>
</reference>
<evidence type="ECO:0000256" key="1">
    <source>
        <dbReference type="SAM" id="MobiDB-lite"/>
    </source>
</evidence>
<proteinExistence type="predicted"/>
<name>A0A9Q1C027_HOLLE</name>
<evidence type="ECO:0000313" key="3">
    <source>
        <dbReference type="Proteomes" id="UP001152320"/>
    </source>
</evidence>
<feature type="region of interest" description="Disordered" evidence="1">
    <location>
        <begin position="347"/>
        <end position="372"/>
    </location>
</feature>
<dbReference type="PANTHER" id="PTHR21616:SF2">
    <property type="entry name" value="CENTROSOME AND SPINDLE POLE-ASSOCIATED PROTEIN 1"/>
    <property type="match status" value="1"/>
</dbReference>
<dbReference type="GO" id="GO:0005874">
    <property type="term" value="C:microtubule"/>
    <property type="evidence" value="ECO:0007669"/>
    <property type="project" value="InterPro"/>
</dbReference>
<organism evidence="2 3">
    <name type="scientific">Holothuria leucospilota</name>
    <name type="common">Black long sea cucumber</name>
    <name type="synonym">Mertensiothuria leucospilota</name>
    <dbReference type="NCBI Taxonomy" id="206669"/>
    <lineage>
        <taxon>Eukaryota</taxon>
        <taxon>Metazoa</taxon>
        <taxon>Echinodermata</taxon>
        <taxon>Eleutherozoa</taxon>
        <taxon>Echinozoa</taxon>
        <taxon>Holothuroidea</taxon>
        <taxon>Aspidochirotacea</taxon>
        <taxon>Aspidochirotida</taxon>
        <taxon>Holothuriidae</taxon>
        <taxon>Holothuria</taxon>
    </lineage>
</organism>
<sequence length="709" mass="79976">MGNPNDGPIQLAHDPTPKDLTQSKPVNELSLSGSYRFQGYPNGYFVDARKPLLGKPAEIPDQYHRKRQHFVKGQPTDCHVPANDETPIIDSRPNARATGGISYGSDMLPEARSVPSPKKTPFWNEDRTSAENRKKVRQAREAEWDVSLYKENQQKKRADTFVEKKKDLQMLIDYKPWGKPGAGAPRNEHNNRRTKKMELKELERGEEMQTFIKFGQPGNGAPLRTSSGTVITNLKANNDIRFKSDVKGLSKAVENGTRYKTTRLKGEEYHNQLADLAQKRKIEEGKQRKHELQEEKKTWEYDPYGKPGAGAPIKTESGNLKIGRKKTLVKDGYEMREVEFKITNRDRKRRESLGEPLNDNNETGYEPWGKGAGAPRYDSKGSLNNRFKWSNPNTVQEYQDPSVTWATLHTKSDGGGGLVVDEKGERKTKFAQTLVVDKATGGIANGAYRTSEALAQEPQVTNDPSMFNPWGKPGAGAPMTDSKGNIVAANRGKAYMDKMGIQPAKSAEVKAKQEYLHTLKDEMIGQQQLRSKEEAELKRPGNEVASWIRSKEIGYPKRDPNTGNLLPEHYRGTSDVTQHQMDIRRPKQLPGMDDLRSSLEKQAAERHSHLQAEKQLSRATSVKHHETFDTFWNKPGAGAPKTDTRRLNLDMETHAQGGHMDQPPWKQPAAAPNVQQRWVRTKAVEKRFEPPSNAQSTQSYEVRAPWAVF</sequence>
<feature type="region of interest" description="Disordered" evidence="1">
    <location>
        <begin position="74"/>
        <end position="136"/>
    </location>
</feature>
<feature type="region of interest" description="Disordered" evidence="1">
    <location>
        <begin position="655"/>
        <end position="677"/>
    </location>
</feature>
<dbReference type="AlphaFoldDB" id="A0A9Q1C027"/>
<dbReference type="InterPro" id="IPR026708">
    <property type="entry name" value="CSPP1"/>
</dbReference>